<accession>A0A8B6H9K9</accession>
<dbReference type="PROSITE" id="PS00514">
    <property type="entry name" value="FIBRINOGEN_C_1"/>
    <property type="match status" value="1"/>
</dbReference>
<dbReference type="EMBL" id="UYJE01009757">
    <property type="protein sequence ID" value="VDI76488.1"/>
    <property type="molecule type" value="Genomic_DNA"/>
</dbReference>
<dbReference type="PROSITE" id="PS51406">
    <property type="entry name" value="FIBRINOGEN_C_2"/>
    <property type="match status" value="1"/>
</dbReference>
<organism evidence="3 4">
    <name type="scientific">Mytilus galloprovincialis</name>
    <name type="common">Mediterranean mussel</name>
    <dbReference type="NCBI Taxonomy" id="29158"/>
    <lineage>
        <taxon>Eukaryota</taxon>
        <taxon>Metazoa</taxon>
        <taxon>Spiralia</taxon>
        <taxon>Lophotrochozoa</taxon>
        <taxon>Mollusca</taxon>
        <taxon>Bivalvia</taxon>
        <taxon>Autobranchia</taxon>
        <taxon>Pteriomorphia</taxon>
        <taxon>Mytilida</taxon>
        <taxon>Mytiloidea</taxon>
        <taxon>Mytilidae</taxon>
        <taxon>Mytilinae</taxon>
        <taxon>Mytilus</taxon>
    </lineage>
</organism>
<proteinExistence type="predicted"/>
<dbReference type="PANTHER" id="PTHR19143:SF458">
    <property type="entry name" value="FIBRINOGEN C-TERMINAL DOMAIN-CONTAINING PROTEIN-RELATED"/>
    <property type="match status" value="1"/>
</dbReference>
<evidence type="ECO:0000259" key="2">
    <source>
        <dbReference type="PROSITE" id="PS51406"/>
    </source>
</evidence>
<evidence type="ECO:0000313" key="4">
    <source>
        <dbReference type="Proteomes" id="UP000596742"/>
    </source>
</evidence>
<dbReference type="InterPro" id="IPR002181">
    <property type="entry name" value="Fibrinogen_a/b/g_C_dom"/>
</dbReference>
<reference evidence="3" key="1">
    <citation type="submission" date="2018-11" db="EMBL/GenBank/DDBJ databases">
        <authorList>
            <person name="Alioto T."/>
            <person name="Alioto T."/>
        </authorList>
    </citation>
    <scope>NUCLEOTIDE SEQUENCE</scope>
</reference>
<dbReference type="GO" id="GO:0005615">
    <property type="term" value="C:extracellular space"/>
    <property type="evidence" value="ECO:0007669"/>
    <property type="project" value="TreeGrafter"/>
</dbReference>
<dbReference type="Proteomes" id="UP000596742">
    <property type="component" value="Unassembled WGS sequence"/>
</dbReference>
<evidence type="ECO:0000256" key="1">
    <source>
        <dbReference type="ARBA" id="ARBA00023157"/>
    </source>
</evidence>
<evidence type="ECO:0000313" key="3">
    <source>
        <dbReference type="EMBL" id="VDI76488.1"/>
    </source>
</evidence>
<dbReference type="Gene3D" id="3.90.215.10">
    <property type="entry name" value="Gamma Fibrinogen, chain A, domain 1"/>
    <property type="match status" value="1"/>
</dbReference>
<gene>
    <name evidence="3" type="ORF">MGAL_10B016559</name>
</gene>
<name>A0A8B6H9K9_MYTGA</name>
<dbReference type="InterPro" id="IPR020837">
    <property type="entry name" value="Fibrinogen_CS"/>
</dbReference>
<dbReference type="InterPro" id="IPR050373">
    <property type="entry name" value="Fibrinogen_C-term_domain"/>
</dbReference>
<dbReference type="SUPFAM" id="SSF56496">
    <property type="entry name" value="Fibrinogen C-terminal domain-like"/>
    <property type="match status" value="1"/>
</dbReference>
<dbReference type="InterPro" id="IPR036056">
    <property type="entry name" value="Fibrinogen-like_C"/>
</dbReference>
<comment type="caution">
    <text evidence="3">The sequence shown here is derived from an EMBL/GenBank/DDBJ whole genome shotgun (WGS) entry which is preliminary data.</text>
</comment>
<dbReference type="OrthoDB" id="6275059at2759"/>
<dbReference type="SMART" id="SM00186">
    <property type="entry name" value="FBG"/>
    <property type="match status" value="1"/>
</dbReference>
<dbReference type="Pfam" id="PF00147">
    <property type="entry name" value="Fibrinogen_C"/>
    <property type="match status" value="1"/>
</dbReference>
<dbReference type="InterPro" id="IPR014716">
    <property type="entry name" value="Fibrinogen_a/b/g_C_1"/>
</dbReference>
<dbReference type="AlphaFoldDB" id="A0A8B6H9K9"/>
<keyword evidence="4" id="KW-1185">Reference proteome</keyword>
<feature type="domain" description="Fibrinogen C-terminal" evidence="2">
    <location>
        <begin position="1"/>
        <end position="174"/>
    </location>
</feature>
<dbReference type="PANTHER" id="PTHR19143">
    <property type="entry name" value="FIBRINOGEN/TENASCIN/ANGIOPOEITIN"/>
    <property type="match status" value="1"/>
</dbReference>
<protein>
    <recommendedName>
        <fullName evidence="2">Fibrinogen C-terminal domain-containing protein</fullName>
    </recommendedName>
</protein>
<keyword evidence="1" id="KW-1015">Disulfide bond</keyword>
<sequence length="174" mass="19983">MDLEIFLVTTGLLVDFHKYWTDYKNEIGSVIANRWPGNNNLNILTTARTYVIRFELKDFADDTAYAEYRLFKVANEASNYKVTFSGYTGTAGNAFAESYGMEFTSRETERDNDLHYYHCGKGRKGPWWFKACGESSLNGPYTTSNIPDAKVIHWATWRGHHALKATKMKIKPLE</sequence>